<dbReference type="RefSeq" id="WP_167079874.1">
    <property type="nucleotide sequence ID" value="NZ_VVIW01000023.1"/>
</dbReference>
<reference evidence="1 2" key="1">
    <citation type="submission" date="2019-09" db="EMBL/GenBank/DDBJ databases">
        <title>Taxonomy of Antarctic Massilia spp.: description of Massilia rubra sp. nov., Massilia aquatica sp. nov., Massilia mucilaginosa sp. nov., Massilia frigida sp. nov. isolated from streams, lakes and regoliths.</title>
        <authorList>
            <person name="Holochova P."/>
            <person name="Sedlacek I."/>
            <person name="Kralova S."/>
            <person name="Maslanova I."/>
            <person name="Busse H.-J."/>
            <person name="Stankova E."/>
            <person name="Vrbovska V."/>
            <person name="Kovarovic V."/>
            <person name="Bartak M."/>
            <person name="Svec P."/>
            <person name="Pantucek R."/>
        </authorList>
    </citation>
    <scope>NUCLEOTIDE SEQUENCE [LARGE SCALE GENOMIC DNA]</scope>
    <source>
        <strain evidence="1 2">CCM 8693</strain>
    </source>
</reference>
<evidence type="ECO:0000313" key="1">
    <source>
        <dbReference type="EMBL" id="NHZ43782.1"/>
    </source>
</evidence>
<dbReference type="EMBL" id="VVIW01000023">
    <property type="protein sequence ID" value="NHZ43782.1"/>
    <property type="molecule type" value="Genomic_DNA"/>
</dbReference>
<name>A0ABX0M9V8_9BURK</name>
<organism evidence="1 2">
    <name type="scientific">Massilia aquatica</name>
    <dbReference type="NCBI Taxonomy" id="2609000"/>
    <lineage>
        <taxon>Bacteria</taxon>
        <taxon>Pseudomonadati</taxon>
        <taxon>Pseudomonadota</taxon>
        <taxon>Betaproteobacteria</taxon>
        <taxon>Burkholderiales</taxon>
        <taxon>Oxalobacteraceae</taxon>
        <taxon>Telluria group</taxon>
        <taxon>Massilia</taxon>
    </lineage>
</organism>
<evidence type="ECO:0008006" key="3">
    <source>
        <dbReference type="Google" id="ProtNLM"/>
    </source>
</evidence>
<dbReference type="Proteomes" id="UP000819052">
    <property type="component" value="Unassembled WGS sequence"/>
</dbReference>
<keyword evidence="2" id="KW-1185">Reference proteome</keyword>
<gene>
    <name evidence="1" type="ORF">F1609_26975</name>
</gene>
<proteinExistence type="predicted"/>
<evidence type="ECO:0000313" key="2">
    <source>
        <dbReference type="Proteomes" id="UP000819052"/>
    </source>
</evidence>
<sequence>MMPLDALLASVNAAFGWRCSSFTDVIEHLVPPERWRRLADAEGMDDSEIIGLIDIAAFLPEQLYVVTDASYTGQRGAFKVHRDGLREFAAGYRKQNGGMLFDGDVLIIGIASQRIWMLHHEGVWTWFDGRSGAPTP</sequence>
<accession>A0ABX0M9V8</accession>
<comment type="caution">
    <text evidence="1">The sequence shown here is derived from an EMBL/GenBank/DDBJ whole genome shotgun (WGS) entry which is preliminary data.</text>
</comment>
<protein>
    <recommendedName>
        <fullName evidence="3">SMI1/KNR4 family protein</fullName>
    </recommendedName>
</protein>